<name>A0A1H5FMI4_9ACTN</name>
<dbReference type="Proteomes" id="UP000182375">
    <property type="component" value="Unassembled WGS sequence"/>
</dbReference>
<organism evidence="1 2">
    <name type="scientific">Streptomyces misionensis</name>
    <dbReference type="NCBI Taxonomy" id="67331"/>
    <lineage>
        <taxon>Bacteria</taxon>
        <taxon>Bacillati</taxon>
        <taxon>Actinomycetota</taxon>
        <taxon>Actinomycetes</taxon>
        <taxon>Kitasatosporales</taxon>
        <taxon>Streptomycetaceae</taxon>
        <taxon>Streptomyces</taxon>
    </lineage>
</organism>
<gene>
    <name evidence="1" type="ORF">SAMN04490357_6731</name>
</gene>
<accession>A0A1H5FMI4</accession>
<dbReference type="STRING" id="67331.SAMN04490357_6731"/>
<dbReference type="AlphaFoldDB" id="A0A1H5FMI4"/>
<evidence type="ECO:0000313" key="1">
    <source>
        <dbReference type="EMBL" id="SEE04571.1"/>
    </source>
</evidence>
<proteinExistence type="predicted"/>
<reference evidence="1 2" key="1">
    <citation type="submission" date="2016-10" db="EMBL/GenBank/DDBJ databases">
        <authorList>
            <person name="de Groot N.N."/>
        </authorList>
    </citation>
    <scope>NUCLEOTIDE SEQUENCE [LARGE SCALE GENOMIC DNA]</scope>
    <source>
        <strain evidence="1 2">DSM 40306</strain>
    </source>
</reference>
<protein>
    <submittedName>
        <fullName evidence="1">Uncharacterized protein</fullName>
    </submittedName>
</protein>
<sequence length="160" mass="17491">MLADLEGGPNASAGSHVLWGDATQAAVWDELHEETRRAVLYTSPPFGFSSPRPEPHAWLRTEAELALTAAKAARSGTGPGTFPSYDQIASAVVFRAAQRFRRLTVILEHEPADDGSDSRVPTIRRLTESLGSRIRDVRVLECGVYSPRGLFSLIVFEVTQ</sequence>
<evidence type="ECO:0000313" key="2">
    <source>
        <dbReference type="Proteomes" id="UP000182375"/>
    </source>
</evidence>
<dbReference type="EMBL" id="FNTD01000004">
    <property type="protein sequence ID" value="SEE04571.1"/>
    <property type="molecule type" value="Genomic_DNA"/>
</dbReference>